<feature type="transmembrane region" description="Helical" evidence="11">
    <location>
        <begin position="52"/>
        <end position="71"/>
    </location>
</feature>
<dbReference type="InterPro" id="IPR026721">
    <property type="entry name" value="TMEM18"/>
</dbReference>
<dbReference type="GO" id="GO:0031965">
    <property type="term" value="C:nuclear membrane"/>
    <property type="evidence" value="ECO:0007669"/>
    <property type="project" value="UniProtKB-SubCell"/>
</dbReference>
<dbReference type="OrthoDB" id="411535at2759"/>
<evidence type="ECO:0000256" key="11">
    <source>
        <dbReference type="SAM" id="Phobius"/>
    </source>
</evidence>
<comment type="similarity">
    <text evidence="3">Belongs to the TMEM18 family.</text>
</comment>
<evidence type="ECO:0000256" key="1">
    <source>
        <dbReference type="ARBA" id="ARBA00004126"/>
    </source>
</evidence>
<dbReference type="EMBL" id="OU896716">
    <property type="protein sequence ID" value="CAH1117989.1"/>
    <property type="molecule type" value="Genomic_DNA"/>
</dbReference>
<evidence type="ECO:0000256" key="9">
    <source>
        <dbReference type="ARBA" id="ARBA00023136"/>
    </source>
</evidence>
<dbReference type="PANTHER" id="PTHR22593:SF2">
    <property type="entry name" value="TRANSMEMBRANE PROTEIN 18"/>
    <property type="match status" value="1"/>
</dbReference>
<evidence type="ECO:0000256" key="8">
    <source>
        <dbReference type="ARBA" id="ARBA00023125"/>
    </source>
</evidence>
<dbReference type="PANTHER" id="PTHR22593">
    <property type="entry name" value="TRANSMEMBRANE PROTEIN 18"/>
    <property type="match status" value="1"/>
</dbReference>
<dbReference type="Proteomes" id="UP001153737">
    <property type="component" value="Chromosome 10"/>
</dbReference>
<evidence type="ECO:0000256" key="7">
    <source>
        <dbReference type="ARBA" id="ARBA00023054"/>
    </source>
</evidence>
<reference evidence="12" key="2">
    <citation type="submission" date="2022-10" db="EMBL/GenBank/DDBJ databases">
        <authorList>
            <consortium name="ENA_rothamsted_submissions"/>
            <consortium name="culmorum"/>
            <person name="King R."/>
        </authorList>
    </citation>
    <scope>NUCLEOTIDE SEQUENCE</scope>
</reference>
<keyword evidence="9 11" id="KW-0472">Membrane</keyword>
<gene>
    <name evidence="12" type="ORF">PHAECO_LOCUS1551</name>
</gene>
<keyword evidence="6 11" id="KW-1133">Transmembrane helix</keyword>
<evidence type="ECO:0000256" key="4">
    <source>
        <dbReference type="ARBA" id="ARBA00014253"/>
    </source>
</evidence>
<evidence type="ECO:0000256" key="10">
    <source>
        <dbReference type="ARBA" id="ARBA00023242"/>
    </source>
</evidence>
<keyword evidence="5 11" id="KW-0812">Transmembrane</keyword>
<evidence type="ECO:0000256" key="6">
    <source>
        <dbReference type="ARBA" id="ARBA00022989"/>
    </source>
</evidence>
<proteinExistence type="inferred from homology"/>
<evidence type="ECO:0000256" key="5">
    <source>
        <dbReference type="ARBA" id="ARBA00022692"/>
    </source>
</evidence>
<evidence type="ECO:0000256" key="2">
    <source>
        <dbReference type="ARBA" id="ARBA00004127"/>
    </source>
</evidence>
<evidence type="ECO:0000256" key="3">
    <source>
        <dbReference type="ARBA" id="ARBA00009971"/>
    </source>
</evidence>
<feature type="transmembrane region" description="Helical" evidence="11">
    <location>
        <begin position="91"/>
        <end position="115"/>
    </location>
</feature>
<dbReference type="AlphaFoldDB" id="A0A9P0GMR7"/>
<comment type="subcellular location">
    <subcellularLocation>
        <location evidence="2">Endomembrane system</location>
        <topology evidence="2">Multi-pass membrane protein</topology>
    </subcellularLocation>
    <subcellularLocation>
        <location evidence="1">Nucleus membrane</location>
    </subcellularLocation>
</comment>
<organism evidence="12 13">
    <name type="scientific">Phaedon cochleariae</name>
    <name type="common">Mustard beetle</name>
    <dbReference type="NCBI Taxonomy" id="80249"/>
    <lineage>
        <taxon>Eukaryota</taxon>
        <taxon>Metazoa</taxon>
        <taxon>Ecdysozoa</taxon>
        <taxon>Arthropoda</taxon>
        <taxon>Hexapoda</taxon>
        <taxon>Insecta</taxon>
        <taxon>Pterygota</taxon>
        <taxon>Neoptera</taxon>
        <taxon>Endopterygota</taxon>
        <taxon>Coleoptera</taxon>
        <taxon>Polyphaga</taxon>
        <taxon>Cucujiformia</taxon>
        <taxon>Chrysomeloidea</taxon>
        <taxon>Chrysomelidae</taxon>
        <taxon>Chrysomelinae</taxon>
        <taxon>Chrysomelini</taxon>
        <taxon>Phaedon</taxon>
    </lineage>
</organism>
<dbReference type="GO" id="GO:0003677">
    <property type="term" value="F:DNA binding"/>
    <property type="evidence" value="ECO:0007669"/>
    <property type="project" value="UniProtKB-KW"/>
</dbReference>
<feature type="transmembrane region" description="Helical" evidence="11">
    <location>
        <begin position="28"/>
        <end position="45"/>
    </location>
</feature>
<keyword evidence="10" id="KW-0539">Nucleus</keyword>
<evidence type="ECO:0000313" key="12">
    <source>
        <dbReference type="EMBL" id="CAH1117989.1"/>
    </source>
</evidence>
<protein>
    <recommendedName>
        <fullName evidence="4">Transmembrane protein 18</fullName>
    </recommendedName>
</protein>
<name>A0A9P0GMR7_PHACE</name>
<reference evidence="12" key="1">
    <citation type="submission" date="2022-01" db="EMBL/GenBank/DDBJ databases">
        <authorList>
            <person name="King R."/>
        </authorList>
    </citation>
    <scope>NUCLEOTIDE SEQUENCE</scope>
</reference>
<keyword evidence="13" id="KW-1185">Reference proteome</keyword>
<sequence>MFEREFVEVNEIDNFLSFLWSIEWRDPWLIALCTFHISIFMMAILTRNYGNFQALLFFCLLLLVYFSESINKLASTNWKIFSRQQYFDSNGLFISVVFSMPILLNCILMVGSWLYQSTQLMTNLKTAQLKEQLRKDKELKERKKSKAQ</sequence>
<dbReference type="Pfam" id="PF14770">
    <property type="entry name" value="TMEM18"/>
    <property type="match status" value="1"/>
</dbReference>
<evidence type="ECO:0000313" key="13">
    <source>
        <dbReference type="Proteomes" id="UP001153737"/>
    </source>
</evidence>
<keyword evidence="8" id="KW-0238">DNA-binding</keyword>
<accession>A0A9P0GMR7</accession>
<keyword evidence="7" id="KW-0175">Coiled coil</keyword>